<dbReference type="Proteomes" id="UP000481861">
    <property type="component" value="Unassembled WGS sequence"/>
</dbReference>
<comment type="caution">
    <text evidence="2">The sequence shown here is derived from an EMBL/GenBank/DDBJ whole genome shotgun (WGS) entry which is preliminary data.</text>
</comment>
<evidence type="ECO:0000313" key="3">
    <source>
        <dbReference type="Proteomes" id="UP000481861"/>
    </source>
</evidence>
<proteinExistence type="predicted"/>
<sequence>MSIASAAGQGAVSESLGGFDISVPEKRYHYQSLSKPTSIRLIELLPGGDKDMLSFEIHEVDLSHNPSYEALSYEWKDKSGTIPVRCHDRRLLVTPNLKAALEKLRLKKKKRTLWIDGICINQADVEERNQQVHLMTDIYRKAEKVLMWLG</sequence>
<dbReference type="PANTHER" id="PTHR24148:SF64">
    <property type="entry name" value="HETEROKARYON INCOMPATIBILITY DOMAIN-CONTAINING PROTEIN"/>
    <property type="match status" value="1"/>
</dbReference>
<evidence type="ECO:0000259" key="1">
    <source>
        <dbReference type="Pfam" id="PF06985"/>
    </source>
</evidence>
<dbReference type="EMBL" id="JAADJZ010000013">
    <property type="protein sequence ID" value="KAF2870570.1"/>
    <property type="molecule type" value="Genomic_DNA"/>
</dbReference>
<gene>
    <name evidence="2" type="ORF">BDV95DRAFT_495978</name>
</gene>
<protein>
    <submittedName>
        <fullName evidence="2">Heterokaryon incompatibility protein-domain-containing protein</fullName>
    </submittedName>
</protein>
<dbReference type="InterPro" id="IPR052895">
    <property type="entry name" value="HetReg/Transcr_Mod"/>
</dbReference>
<keyword evidence="3" id="KW-1185">Reference proteome</keyword>
<feature type="domain" description="Heterokaryon incompatibility" evidence="1">
    <location>
        <begin position="68"/>
        <end position="150"/>
    </location>
</feature>
<evidence type="ECO:0000313" key="2">
    <source>
        <dbReference type="EMBL" id="KAF2870570.1"/>
    </source>
</evidence>
<dbReference type="Pfam" id="PF06985">
    <property type="entry name" value="HET"/>
    <property type="match status" value="1"/>
</dbReference>
<dbReference type="OrthoDB" id="2157530at2759"/>
<reference evidence="2 3" key="1">
    <citation type="submission" date="2020-01" db="EMBL/GenBank/DDBJ databases">
        <authorList>
            <consortium name="DOE Joint Genome Institute"/>
            <person name="Haridas S."/>
            <person name="Albert R."/>
            <person name="Binder M."/>
            <person name="Bloem J."/>
            <person name="Labutti K."/>
            <person name="Salamov A."/>
            <person name="Andreopoulos B."/>
            <person name="Baker S.E."/>
            <person name="Barry K."/>
            <person name="Bills G."/>
            <person name="Bluhm B.H."/>
            <person name="Cannon C."/>
            <person name="Castanera R."/>
            <person name="Culley D.E."/>
            <person name="Daum C."/>
            <person name="Ezra D."/>
            <person name="Gonzalez J.B."/>
            <person name="Henrissat B."/>
            <person name="Kuo A."/>
            <person name="Liang C."/>
            <person name="Lipzen A."/>
            <person name="Lutzoni F."/>
            <person name="Magnuson J."/>
            <person name="Mondo S."/>
            <person name="Nolan M."/>
            <person name="Ohm R."/>
            <person name="Pangilinan J."/>
            <person name="Park H.-J.H."/>
            <person name="Ramirez L."/>
            <person name="Alfaro M."/>
            <person name="Sun H."/>
            <person name="Tritt A."/>
            <person name="Yoshinaga Y."/>
            <person name="Zwiers L.-H.L."/>
            <person name="Turgeon B.G."/>
            <person name="Goodwin S.B."/>
            <person name="Spatafora J.W."/>
            <person name="Crous P.W."/>
            <person name="Grigoriev I.V."/>
        </authorList>
    </citation>
    <scope>NUCLEOTIDE SEQUENCE [LARGE SCALE GENOMIC DNA]</scope>
    <source>
        <strain evidence="2 3">CBS 611.86</strain>
    </source>
</reference>
<accession>A0A7C8ICE9</accession>
<dbReference type="InterPro" id="IPR010730">
    <property type="entry name" value="HET"/>
</dbReference>
<dbReference type="AlphaFoldDB" id="A0A7C8ICE9"/>
<name>A0A7C8ICE9_9PLEO</name>
<organism evidence="2 3">
    <name type="scientific">Massariosphaeria phaeospora</name>
    <dbReference type="NCBI Taxonomy" id="100035"/>
    <lineage>
        <taxon>Eukaryota</taxon>
        <taxon>Fungi</taxon>
        <taxon>Dikarya</taxon>
        <taxon>Ascomycota</taxon>
        <taxon>Pezizomycotina</taxon>
        <taxon>Dothideomycetes</taxon>
        <taxon>Pleosporomycetidae</taxon>
        <taxon>Pleosporales</taxon>
        <taxon>Pleosporales incertae sedis</taxon>
        <taxon>Massariosphaeria</taxon>
    </lineage>
</organism>
<feature type="non-terminal residue" evidence="2">
    <location>
        <position position="150"/>
    </location>
</feature>
<dbReference type="PANTHER" id="PTHR24148">
    <property type="entry name" value="ANKYRIN REPEAT DOMAIN-CONTAINING PROTEIN 39 HOMOLOG-RELATED"/>
    <property type="match status" value="1"/>
</dbReference>